<sequence>MEIITCNQVFLSIICLNGVEEPYMKLSAVSRTQSVYTDRTKVIGPAGEETSKVRTRTVLFQGSSWLLKQFLVHHMTPLLRNINPSQPSQDGKKEDQPIEDNNPPQTKDL</sequence>
<evidence type="ECO:0000313" key="2">
    <source>
        <dbReference type="EMBL" id="KAK5612343.1"/>
    </source>
</evidence>
<organism evidence="2 3">
    <name type="scientific">Crenichthys baileyi</name>
    <name type="common">White River springfish</name>
    <dbReference type="NCBI Taxonomy" id="28760"/>
    <lineage>
        <taxon>Eukaryota</taxon>
        <taxon>Metazoa</taxon>
        <taxon>Chordata</taxon>
        <taxon>Craniata</taxon>
        <taxon>Vertebrata</taxon>
        <taxon>Euteleostomi</taxon>
        <taxon>Actinopterygii</taxon>
        <taxon>Neopterygii</taxon>
        <taxon>Teleostei</taxon>
        <taxon>Neoteleostei</taxon>
        <taxon>Acanthomorphata</taxon>
        <taxon>Ovalentaria</taxon>
        <taxon>Atherinomorphae</taxon>
        <taxon>Cyprinodontiformes</taxon>
        <taxon>Goodeidae</taxon>
        <taxon>Crenichthys</taxon>
    </lineage>
</organism>
<accession>A0AAV9RTK8</accession>
<name>A0AAV9RTK8_9TELE</name>
<dbReference type="Proteomes" id="UP001311232">
    <property type="component" value="Unassembled WGS sequence"/>
</dbReference>
<keyword evidence="3" id="KW-1185">Reference proteome</keyword>
<reference evidence="2 3" key="1">
    <citation type="submission" date="2021-06" db="EMBL/GenBank/DDBJ databases">
        <authorList>
            <person name="Palmer J.M."/>
        </authorList>
    </citation>
    <scope>NUCLEOTIDE SEQUENCE [LARGE SCALE GENOMIC DNA]</scope>
    <source>
        <strain evidence="2 3">MEX-2019</strain>
        <tissue evidence="2">Muscle</tissue>
    </source>
</reference>
<comment type="caution">
    <text evidence="2">The sequence shown here is derived from an EMBL/GenBank/DDBJ whole genome shotgun (WGS) entry which is preliminary data.</text>
</comment>
<evidence type="ECO:0000313" key="3">
    <source>
        <dbReference type="Proteomes" id="UP001311232"/>
    </source>
</evidence>
<protein>
    <submittedName>
        <fullName evidence="2">Uncharacterized protein</fullName>
    </submittedName>
</protein>
<dbReference type="AlphaFoldDB" id="A0AAV9RTK8"/>
<proteinExistence type="predicted"/>
<evidence type="ECO:0000256" key="1">
    <source>
        <dbReference type="SAM" id="MobiDB-lite"/>
    </source>
</evidence>
<dbReference type="EMBL" id="JAHHUM010001444">
    <property type="protein sequence ID" value="KAK5612343.1"/>
    <property type="molecule type" value="Genomic_DNA"/>
</dbReference>
<gene>
    <name evidence="2" type="ORF">CRENBAI_013176</name>
</gene>
<feature type="region of interest" description="Disordered" evidence="1">
    <location>
        <begin position="81"/>
        <end position="109"/>
    </location>
</feature>